<evidence type="ECO:0000313" key="1">
    <source>
        <dbReference type="EMBL" id="QZE14494.1"/>
    </source>
</evidence>
<proteinExistence type="predicted"/>
<keyword evidence="2" id="KW-1185">Reference proteome</keyword>
<accession>A0AC61NP28</accession>
<dbReference type="EMBL" id="CP081303">
    <property type="protein sequence ID" value="QZE14494.1"/>
    <property type="molecule type" value="Genomic_DNA"/>
</dbReference>
<dbReference type="Proteomes" id="UP000826212">
    <property type="component" value="Chromosome"/>
</dbReference>
<organism evidence="1 2">
    <name type="scientific">Halosquirtibacter laminarini</name>
    <dbReference type="NCBI Taxonomy" id="3374600"/>
    <lineage>
        <taxon>Bacteria</taxon>
        <taxon>Pseudomonadati</taxon>
        <taxon>Bacteroidota</taxon>
        <taxon>Bacteroidia</taxon>
        <taxon>Marinilabiliales</taxon>
        <taxon>Prolixibacteraceae</taxon>
        <taxon>Halosquirtibacter</taxon>
    </lineage>
</organism>
<reference evidence="1" key="1">
    <citation type="submission" date="2021-08" db="EMBL/GenBank/DDBJ databases">
        <title>Novel anaerobic bacterium isolated from sea squirt in East Sea, Republic of Korea.</title>
        <authorList>
            <person name="Nguyen T.H."/>
            <person name="Li Z."/>
            <person name="Lee Y.-J."/>
            <person name="Ko J."/>
            <person name="Kim S.-G."/>
        </authorList>
    </citation>
    <scope>NUCLEOTIDE SEQUENCE</scope>
    <source>
        <strain evidence="1">KCTC 25031</strain>
    </source>
</reference>
<name>A0AC61NP28_9BACT</name>
<sequence length="478" mass="55105">MRSYIKHLILMLFIFASCKGDKNLQKEVGQAQRDAAIKELENIQANGTLKVVIDYNSINYFIYRGLPMGFQYDILHLLADDMDVDLDIRVSNNLRESYDLLESRSVDIVAKNLTITKSLKSKVLFTYPMMSSRQVLVQPKPHGWEKMDSTTLEKSLIRDVRDLADKTVYVQKNTAYFRRLNSLSDEIGEDINIVTDSIHGVEQLIGMVAKGDVPMTVCSEEVARLNHAYNPNIDISTPVSFTQDMAWAVRKTSTALNEYVSKWLLDFSKTRKYRRLYTKYYTSSRSKRYTANVSNAIHDNRLSAYDELIKEASKNIRWDWRLVASVVYQESNFNPEAESWAGAVGLMQLMPETADRYNVEDLTNPAENIHAGTRYLGWLDSYFKDQIDDPNERIKFVLASYNIGLGHILDARRLANKYGKDMNIWDNNVAPFLLKKSLSKYYKDPVVKWGYCRGTETTNYVEEVVDRYQSYSNLLLPS</sequence>
<protein>
    <submittedName>
        <fullName evidence="1">Transporter substrate-binding domain-containing protein</fullName>
    </submittedName>
</protein>
<evidence type="ECO:0000313" key="2">
    <source>
        <dbReference type="Proteomes" id="UP000826212"/>
    </source>
</evidence>
<gene>
    <name evidence="1" type="ORF">K4L44_01085</name>
</gene>